<name>A0A0P1FX59_9RHOB</name>
<dbReference type="EC" id="2.7.1.12" evidence="3 10"/>
<organism evidence="12 14">
    <name type="scientific">Thalassovita autumnalis</name>
    <dbReference type="NCBI Taxonomy" id="2072972"/>
    <lineage>
        <taxon>Bacteria</taxon>
        <taxon>Pseudomonadati</taxon>
        <taxon>Pseudomonadota</taxon>
        <taxon>Alphaproteobacteria</taxon>
        <taxon>Rhodobacterales</taxon>
        <taxon>Roseobacteraceae</taxon>
        <taxon>Thalassovita</taxon>
    </lineage>
</organism>
<dbReference type="SUPFAM" id="SSF52540">
    <property type="entry name" value="P-loop containing nucleoside triphosphate hydrolases"/>
    <property type="match status" value="1"/>
</dbReference>
<evidence type="ECO:0000256" key="8">
    <source>
        <dbReference type="ARBA" id="ARBA00023064"/>
    </source>
</evidence>
<reference evidence="12 14" key="1">
    <citation type="submission" date="2015-09" db="EMBL/GenBank/DDBJ databases">
        <authorList>
            <consortium name="Swine Surveillance"/>
        </authorList>
    </citation>
    <scope>NUCLEOTIDE SEQUENCE [LARGE SCALE GENOMIC DNA]</scope>
    <source>
        <strain evidence="12 14">5120</strain>
    </source>
</reference>
<evidence type="ECO:0000256" key="9">
    <source>
        <dbReference type="ARBA" id="ARBA00048090"/>
    </source>
</evidence>
<gene>
    <name evidence="12" type="primary">gntK</name>
    <name evidence="11" type="ORF">TL5118_03161</name>
    <name evidence="12" type="ORF">TL5120_03407</name>
</gene>
<evidence type="ECO:0000256" key="7">
    <source>
        <dbReference type="ARBA" id="ARBA00022840"/>
    </source>
</evidence>
<dbReference type="InterPro" id="IPR006001">
    <property type="entry name" value="Therm_gnt_kin"/>
</dbReference>
<dbReference type="EMBL" id="CYSB01000038">
    <property type="protein sequence ID" value="CUH69202.1"/>
    <property type="molecule type" value="Genomic_DNA"/>
</dbReference>
<evidence type="ECO:0000313" key="12">
    <source>
        <dbReference type="EMBL" id="CUH73595.1"/>
    </source>
</evidence>
<accession>A0A0P1FX59</accession>
<keyword evidence="5 10" id="KW-0547">Nucleotide-binding</keyword>
<dbReference type="NCBIfam" id="TIGR01313">
    <property type="entry name" value="therm_gnt_kin"/>
    <property type="match status" value="1"/>
</dbReference>
<protein>
    <recommendedName>
        <fullName evidence="3 10">Gluconokinase</fullName>
        <ecNumber evidence="3 10">2.7.1.12</ecNumber>
    </recommendedName>
</protein>
<sequence>MPHPSPVFPGRPALFVMGVSGCGKSSIAAALAAARNGIYVEADALHPAENVAHMAAGQPLSDAMRLPWLRALALHVADQQAAHPDQQVFTACSALKRSYRDLIRTQLPDAVFLHLSGNQAVIAARMAARQNHFMPTSLLDSQFATLETPQADEAHVTVSIDGDLEQVTAACLAALT</sequence>
<dbReference type="CDD" id="cd02021">
    <property type="entry name" value="GntK"/>
    <property type="match status" value="1"/>
</dbReference>
<dbReference type="OrthoDB" id="9795716at2"/>
<evidence type="ECO:0000313" key="11">
    <source>
        <dbReference type="EMBL" id="CUH69202.1"/>
    </source>
</evidence>
<dbReference type="EMBL" id="CYSC01000041">
    <property type="protein sequence ID" value="CUH73595.1"/>
    <property type="molecule type" value="Genomic_DNA"/>
</dbReference>
<dbReference type="GO" id="GO:0046316">
    <property type="term" value="F:gluconokinase activity"/>
    <property type="evidence" value="ECO:0007669"/>
    <property type="project" value="UniProtKB-EC"/>
</dbReference>
<dbReference type="RefSeq" id="WP_058244740.1">
    <property type="nucleotide sequence ID" value="NZ_CYSB01000038.1"/>
</dbReference>
<dbReference type="PANTHER" id="PTHR43442:SF3">
    <property type="entry name" value="GLUCONOKINASE-RELATED"/>
    <property type="match status" value="1"/>
</dbReference>
<reference evidence="11 13" key="2">
    <citation type="submission" date="2015-09" db="EMBL/GenBank/DDBJ databases">
        <authorList>
            <person name="Rodrigo-Torres L."/>
            <person name="Arahal D.R."/>
        </authorList>
    </citation>
    <scope>NUCLEOTIDE SEQUENCE [LARGE SCALE GENOMIC DNA]</scope>
    <source>
        <strain evidence="11 13">CECT 5118</strain>
    </source>
</reference>
<dbReference type="InterPro" id="IPR027417">
    <property type="entry name" value="P-loop_NTPase"/>
</dbReference>
<dbReference type="AlphaFoldDB" id="A0A0P1FX59"/>
<evidence type="ECO:0000256" key="6">
    <source>
        <dbReference type="ARBA" id="ARBA00022777"/>
    </source>
</evidence>
<comment type="pathway">
    <text evidence="1">Carbohydrate acid metabolism.</text>
</comment>
<dbReference type="GO" id="GO:0005524">
    <property type="term" value="F:ATP binding"/>
    <property type="evidence" value="ECO:0007669"/>
    <property type="project" value="UniProtKB-KW"/>
</dbReference>
<keyword evidence="6 10" id="KW-0418">Kinase</keyword>
<keyword evidence="8" id="KW-0311">Gluconate utilization</keyword>
<comment type="similarity">
    <text evidence="2 10">Belongs to the gluconokinase GntK/GntV family.</text>
</comment>
<evidence type="ECO:0000256" key="4">
    <source>
        <dbReference type="ARBA" id="ARBA00022679"/>
    </source>
</evidence>
<dbReference type="Proteomes" id="UP000051086">
    <property type="component" value="Unassembled WGS sequence"/>
</dbReference>
<evidence type="ECO:0000256" key="3">
    <source>
        <dbReference type="ARBA" id="ARBA00012054"/>
    </source>
</evidence>
<dbReference type="FunFam" id="3.40.50.300:FF:000522">
    <property type="entry name" value="Gluconokinase"/>
    <property type="match status" value="1"/>
</dbReference>
<dbReference type="GO" id="GO:0005737">
    <property type="term" value="C:cytoplasm"/>
    <property type="evidence" value="ECO:0007669"/>
    <property type="project" value="TreeGrafter"/>
</dbReference>
<proteinExistence type="inferred from homology"/>
<evidence type="ECO:0000256" key="2">
    <source>
        <dbReference type="ARBA" id="ARBA00008420"/>
    </source>
</evidence>
<evidence type="ECO:0000256" key="5">
    <source>
        <dbReference type="ARBA" id="ARBA00022741"/>
    </source>
</evidence>
<keyword evidence="13" id="KW-1185">Reference proteome</keyword>
<dbReference type="Gene3D" id="3.40.50.300">
    <property type="entry name" value="P-loop containing nucleotide triphosphate hydrolases"/>
    <property type="match status" value="1"/>
</dbReference>
<dbReference type="PANTHER" id="PTHR43442">
    <property type="entry name" value="GLUCONOKINASE-RELATED"/>
    <property type="match status" value="1"/>
</dbReference>
<dbReference type="GO" id="GO:0019521">
    <property type="term" value="P:D-gluconate metabolic process"/>
    <property type="evidence" value="ECO:0007669"/>
    <property type="project" value="UniProtKB-KW"/>
</dbReference>
<evidence type="ECO:0000256" key="1">
    <source>
        <dbReference type="ARBA" id="ARBA00004761"/>
    </source>
</evidence>
<keyword evidence="4 10" id="KW-0808">Transferase</keyword>
<evidence type="ECO:0000313" key="14">
    <source>
        <dbReference type="Proteomes" id="UP000051887"/>
    </source>
</evidence>
<dbReference type="Proteomes" id="UP000051887">
    <property type="component" value="Unassembled WGS sequence"/>
</dbReference>
<keyword evidence="7 10" id="KW-0067">ATP-binding</keyword>
<comment type="catalytic activity">
    <reaction evidence="9 10">
        <text>D-gluconate + ATP = 6-phospho-D-gluconate + ADP + H(+)</text>
        <dbReference type="Rhea" id="RHEA:19433"/>
        <dbReference type="ChEBI" id="CHEBI:15378"/>
        <dbReference type="ChEBI" id="CHEBI:18391"/>
        <dbReference type="ChEBI" id="CHEBI:30616"/>
        <dbReference type="ChEBI" id="CHEBI:58759"/>
        <dbReference type="ChEBI" id="CHEBI:456216"/>
        <dbReference type="EC" id="2.7.1.12"/>
    </reaction>
</comment>
<evidence type="ECO:0000313" key="13">
    <source>
        <dbReference type="Proteomes" id="UP000051086"/>
    </source>
</evidence>
<evidence type="ECO:0000256" key="10">
    <source>
        <dbReference type="RuleBase" id="RU363066"/>
    </source>
</evidence>